<keyword evidence="7" id="KW-0862">Zinc</keyword>
<feature type="domain" description="C2H2-type" evidence="14">
    <location>
        <begin position="226"/>
        <end position="253"/>
    </location>
</feature>
<evidence type="ECO:0000256" key="8">
    <source>
        <dbReference type="ARBA" id="ARBA00023015"/>
    </source>
</evidence>
<dbReference type="PROSITE" id="PS50157">
    <property type="entry name" value="ZINC_FINGER_C2H2_2"/>
    <property type="match status" value="7"/>
</dbReference>
<evidence type="ECO:0000256" key="11">
    <source>
        <dbReference type="ARBA" id="ARBA00023242"/>
    </source>
</evidence>
<dbReference type="FunFam" id="3.30.160.60:FF:000358">
    <property type="entry name" value="zinc finger protein 24"/>
    <property type="match status" value="1"/>
</dbReference>
<name>A0A670IQ20_PODMU</name>
<evidence type="ECO:0000259" key="14">
    <source>
        <dbReference type="PROSITE" id="PS50157"/>
    </source>
</evidence>
<dbReference type="GO" id="GO:0008270">
    <property type="term" value="F:zinc ion binding"/>
    <property type="evidence" value="ECO:0007669"/>
    <property type="project" value="UniProtKB-KW"/>
</dbReference>
<reference evidence="15" key="2">
    <citation type="submission" date="2025-08" db="UniProtKB">
        <authorList>
            <consortium name="Ensembl"/>
        </authorList>
    </citation>
    <scope>IDENTIFICATION</scope>
</reference>
<dbReference type="Ensembl" id="ENSPMRT00000014543.1">
    <property type="protein sequence ID" value="ENSPMRP00000013614.1"/>
    <property type="gene ID" value="ENSPMRG00000009124.1"/>
</dbReference>
<dbReference type="KEGG" id="pmua:114591956"/>
<keyword evidence="9" id="KW-0238">DNA-binding</keyword>
<feature type="region of interest" description="Disordered" evidence="13">
    <location>
        <begin position="268"/>
        <end position="306"/>
    </location>
</feature>
<keyword evidence="6 12" id="KW-0863">Zinc-finger</keyword>
<dbReference type="GeneTree" id="ENSGT01150000286941"/>
<dbReference type="PANTHER" id="PTHR23235:SF142">
    <property type="entry name" value="ZINC FINGER PROTEIN 384"/>
    <property type="match status" value="1"/>
</dbReference>
<evidence type="ECO:0000256" key="3">
    <source>
        <dbReference type="ARBA" id="ARBA00006991"/>
    </source>
</evidence>
<dbReference type="FunFam" id="3.30.160.60:FF:001004">
    <property type="entry name" value="Zinc finger protein 426"/>
    <property type="match status" value="1"/>
</dbReference>
<feature type="domain" description="C2H2-type" evidence="14">
    <location>
        <begin position="339"/>
        <end position="366"/>
    </location>
</feature>
<dbReference type="InterPro" id="IPR036236">
    <property type="entry name" value="Znf_C2H2_sf"/>
</dbReference>
<dbReference type="GO" id="GO:0005634">
    <property type="term" value="C:nucleus"/>
    <property type="evidence" value="ECO:0007669"/>
    <property type="project" value="UniProtKB-SubCell"/>
</dbReference>
<dbReference type="AlphaFoldDB" id="A0A670IQ20"/>
<feature type="domain" description="C2H2-type" evidence="14">
    <location>
        <begin position="198"/>
        <end position="225"/>
    </location>
</feature>
<dbReference type="FunFam" id="3.30.160.60:FF:001450">
    <property type="entry name" value="zinc finger protein 774"/>
    <property type="match status" value="1"/>
</dbReference>
<dbReference type="GeneID" id="114591956"/>
<evidence type="ECO:0000256" key="6">
    <source>
        <dbReference type="ARBA" id="ARBA00022771"/>
    </source>
</evidence>
<evidence type="ECO:0000313" key="15">
    <source>
        <dbReference type="Ensembl" id="ENSPMRP00000013614.1"/>
    </source>
</evidence>
<dbReference type="FunFam" id="3.30.160.60:FF:000038">
    <property type="entry name" value="Zinc finger protein 624"/>
    <property type="match status" value="1"/>
</dbReference>
<feature type="domain" description="C2H2-type" evidence="14">
    <location>
        <begin position="367"/>
        <end position="394"/>
    </location>
</feature>
<comment type="subcellular location">
    <subcellularLocation>
        <location evidence="2">Nucleus</location>
    </subcellularLocation>
</comment>
<accession>A0A670IQ20</accession>
<dbReference type="Proteomes" id="UP000472272">
    <property type="component" value="Chromosome 2"/>
</dbReference>
<feature type="domain" description="C2H2-type" evidence="14">
    <location>
        <begin position="395"/>
        <end position="422"/>
    </location>
</feature>
<protein>
    <submittedName>
        <fullName evidence="15">Zinc finger protein OZF-like</fullName>
    </submittedName>
</protein>
<keyword evidence="11" id="KW-0539">Nucleus</keyword>
<evidence type="ECO:0000256" key="12">
    <source>
        <dbReference type="PROSITE-ProRule" id="PRU00042"/>
    </source>
</evidence>
<dbReference type="SUPFAM" id="SSF57667">
    <property type="entry name" value="beta-beta-alpha zinc fingers"/>
    <property type="match status" value="5"/>
</dbReference>
<reference evidence="15" key="3">
    <citation type="submission" date="2025-09" db="UniProtKB">
        <authorList>
            <consortium name="Ensembl"/>
        </authorList>
    </citation>
    <scope>IDENTIFICATION</scope>
</reference>
<dbReference type="Gene3D" id="3.30.160.60">
    <property type="entry name" value="Classic Zinc Finger"/>
    <property type="match status" value="7"/>
</dbReference>
<evidence type="ECO:0000313" key="16">
    <source>
        <dbReference type="Proteomes" id="UP000472272"/>
    </source>
</evidence>
<dbReference type="RefSeq" id="XP_028575566.1">
    <property type="nucleotide sequence ID" value="XM_028719733.1"/>
</dbReference>
<evidence type="ECO:0000256" key="9">
    <source>
        <dbReference type="ARBA" id="ARBA00023125"/>
    </source>
</evidence>
<dbReference type="FunFam" id="3.30.160.60:FF:000097">
    <property type="entry name" value="Zinc finger protein"/>
    <property type="match status" value="1"/>
</dbReference>
<feature type="domain" description="C2H2-type" evidence="14">
    <location>
        <begin position="311"/>
        <end position="338"/>
    </location>
</feature>
<dbReference type="GO" id="GO:0000978">
    <property type="term" value="F:RNA polymerase II cis-regulatory region sequence-specific DNA binding"/>
    <property type="evidence" value="ECO:0007669"/>
    <property type="project" value="TreeGrafter"/>
</dbReference>
<evidence type="ECO:0000256" key="13">
    <source>
        <dbReference type="SAM" id="MobiDB-lite"/>
    </source>
</evidence>
<evidence type="ECO:0000256" key="10">
    <source>
        <dbReference type="ARBA" id="ARBA00023163"/>
    </source>
</evidence>
<feature type="compositionally biased region" description="Polar residues" evidence="13">
    <location>
        <begin position="67"/>
        <end position="80"/>
    </location>
</feature>
<feature type="compositionally biased region" description="Basic and acidic residues" evidence="13">
    <location>
        <begin position="297"/>
        <end position="306"/>
    </location>
</feature>
<evidence type="ECO:0000256" key="4">
    <source>
        <dbReference type="ARBA" id="ARBA00022723"/>
    </source>
</evidence>
<feature type="compositionally biased region" description="Basic and acidic residues" evidence="13">
    <location>
        <begin position="1"/>
        <end position="10"/>
    </location>
</feature>
<dbReference type="FunFam" id="3.30.160.60:FF:003000">
    <property type="entry name" value="Zinc finger and SCAN domain-containing 20"/>
    <property type="match status" value="1"/>
</dbReference>
<dbReference type="SMART" id="SM00355">
    <property type="entry name" value="ZnF_C2H2"/>
    <property type="match status" value="7"/>
</dbReference>
<dbReference type="PROSITE" id="PS00028">
    <property type="entry name" value="ZINC_FINGER_C2H2_1"/>
    <property type="match status" value="6"/>
</dbReference>
<dbReference type="PANTHER" id="PTHR23235">
    <property type="entry name" value="KRUEPPEL-LIKE TRANSCRIPTION FACTOR"/>
    <property type="match status" value="1"/>
</dbReference>
<proteinExistence type="inferred from homology"/>
<evidence type="ECO:0000256" key="1">
    <source>
        <dbReference type="ARBA" id="ARBA00003767"/>
    </source>
</evidence>
<dbReference type="InterPro" id="IPR013087">
    <property type="entry name" value="Znf_C2H2_type"/>
</dbReference>
<dbReference type="OMA" id="KIPSMTW"/>
<dbReference type="OrthoDB" id="427030at2759"/>
<dbReference type="Pfam" id="PF00096">
    <property type="entry name" value="zf-C2H2"/>
    <property type="match status" value="5"/>
</dbReference>
<comment type="function">
    <text evidence="1">May be involved in transcriptional regulation.</text>
</comment>
<keyword evidence="4" id="KW-0479">Metal-binding</keyword>
<feature type="region of interest" description="Disordered" evidence="13">
    <location>
        <begin position="1"/>
        <end position="82"/>
    </location>
</feature>
<reference evidence="15 16" key="1">
    <citation type="journal article" date="2019" name="Proc. Natl. Acad. Sci. U.S.A.">
        <title>Regulatory changes in pterin and carotenoid genes underlie balanced color polymorphisms in the wall lizard.</title>
        <authorList>
            <person name="Andrade P."/>
            <person name="Pinho C."/>
            <person name="Perez I de Lanuza G."/>
            <person name="Afonso S."/>
            <person name="Brejcha J."/>
            <person name="Rubin C.J."/>
            <person name="Wallerman O."/>
            <person name="Pereira P."/>
            <person name="Sabatino S.J."/>
            <person name="Bellati A."/>
            <person name="Pellitteri-Rosa D."/>
            <person name="Bosakova Z."/>
            <person name="Bunikis I."/>
            <person name="Carretero M.A."/>
            <person name="Feiner N."/>
            <person name="Marsik P."/>
            <person name="Pauperio F."/>
            <person name="Salvi D."/>
            <person name="Soler L."/>
            <person name="While G.M."/>
            <person name="Uller T."/>
            <person name="Font E."/>
            <person name="Andersson L."/>
            <person name="Carneiro M."/>
        </authorList>
    </citation>
    <scope>NUCLEOTIDE SEQUENCE</scope>
</reference>
<organism evidence="15 16">
    <name type="scientific">Podarcis muralis</name>
    <name type="common">Wall lizard</name>
    <name type="synonym">Lacerta muralis</name>
    <dbReference type="NCBI Taxonomy" id="64176"/>
    <lineage>
        <taxon>Eukaryota</taxon>
        <taxon>Metazoa</taxon>
        <taxon>Chordata</taxon>
        <taxon>Craniata</taxon>
        <taxon>Vertebrata</taxon>
        <taxon>Euteleostomi</taxon>
        <taxon>Lepidosauria</taxon>
        <taxon>Squamata</taxon>
        <taxon>Bifurcata</taxon>
        <taxon>Unidentata</taxon>
        <taxon>Episquamata</taxon>
        <taxon>Laterata</taxon>
        <taxon>Lacertibaenia</taxon>
        <taxon>Lacertidae</taxon>
        <taxon>Podarcis</taxon>
    </lineage>
</organism>
<feature type="domain" description="C2H2-type" evidence="14">
    <location>
        <begin position="254"/>
        <end position="286"/>
    </location>
</feature>
<evidence type="ECO:0000256" key="2">
    <source>
        <dbReference type="ARBA" id="ARBA00004123"/>
    </source>
</evidence>
<gene>
    <name evidence="15" type="primary">LOC114591956</name>
</gene>
<comment type="similarity">
    <text evidence="3">Belongs to the krueppel C2H2-type zinc-finger protein family.</text>
</comment>
<sequence>MSSGFLDRKVGMSKTRHPTPEIKTGRRGVYRGPPRIARVCFSPRASSGGSSCGPERGVDPDRWVGNQPPTGRSPAATSGLATGARTVRGSDAMSHMEENFSPEEARSQLVTKRKLLKMLSLSPGRSQACGTEVREKKIPSMTWPVKPVHTIKKRKVFLVHRGTQTEEIPDICIECGKVFIQNSSLIDPWPVQPDDKPHKCSECGKSFAVRSSLNRHQRIHTGEKPYICLDCGKRFNDKSNLTQHQRIHTGEKPYECIDCGKSYSRSSHKKKHLRDSGEEQQQQQEPCALQADGADSAGEKPKAKQKPEVLNTCTECLRSFNHNADLIKHMRIHTGEKPYKCNICEKSFNVSSNLFRHQRIHTGEKPYVCSECGNCFTDKSTLVQHHRIHTGEKPYACRFCGKCFSHSSHHKRHEKIHNRENPLFAYPIPLF</sequence>
<evidence type="ECO:0000256" key="5">
    <source>
        <dbReference type="ARBA" id="ARBA00022737"/>
    </source>
</evidence>
<evidence type="ECO:0000256" key="7">
    <source>
        <dbReference type="ARBA" id="ARBA00022833"/>
    </source>
</evidence>
<dbReference type="FunFam" id="3.30.160.60:FF:000424">
    <property type="entry name" value="Zinc finger protein 140"/>
    <property type="match status" value="1"/>
</dbReference>
<dbReference type="GO" id="GO:0000981">
    <property type="term" value="F:DNA-binding transcription factor activity, RNA polymerase II-specific"/>
    <property type="evidence" value="ECO:0007669"/>
    <property type="project" value="TreeGrafter"/>
</dbReference>
<keyword evidence="16" id="KW-1185">Reference proteome</keyword>
<keyword evidence="10" id="KW-0804">Transcription</keyword>
<keyword evidence="8" id="KW-0805">Transcription regulation</keyword>
<keyword evidence="5" id="KW-0677">Repeat</keyword>